<accession>A0AC34RT30</accession>
<evidence type="ECO:0000313" key="1">
    <source>
        <dbReference type="Proteomes" id="UP000887576"/>
    </source>
</evidence>
<dbReference type="WBParaSite" id="JU765_v2.g9824.t1">
    <property type="protein sequence ID" value="JU765_v2.g9824.t1"/>
    <property type="gene ID" value="JU765_v2.g9824"/>
</dbReference>
<dbReference type="Proteomes" id="UP000887576">
    <property type="component" value="Unplaced"/>
</dbReference>
<reference evidence="2" key="1">
    <citation type="submission" date="2022-11" db="UniProtKB">
        <authorList>
            <consortium name="WormBaseParasite"/>
        </authorList>
    </citation>
    <scope>IDENTIFICATION</scope>
</reference>
<proteinExistence type="predicted"/>
<evidence type="ECO:0000313" key="2">
    <source>
        <dbReference type="WBParaSite" id="JU765_v2.g9824.t1"/>
    </source>
</evidence>
<sequence length="252" mass="28055">EWESVDNLWVEQKEKLGLGQKGAKPLEGSLADQFEAVAHWLRHAQSQLAHGTDSTVVPKLIQEARQQKENVRRLQAQAQAQQADPLVVRARELTNAIDALLKQLEERSQLGNRIKTFLQSADAMLHQLDKMETDLSDASAAIAGELGPLARQKAMAVIEEGQNILKNGHNEQVVSALSQLQRRLQEIENLAQHRIYVGNQLLKTQIANMTSWLKDTAEPFLTSNGNLGNDFASANDFVNRHKQFATDVVVSL</sequence>
<protein>
    <submittedName>
        <fullName evidence="2">Uncharacterized protein</fullName>
    </submittedName>
</protein>
<name>A0AC34RT30_9BILA</name>
<organism evidence="1 2">
    <name type="scientific">Panagrolaimus sp. JU765</name>
    <dbReference type="NCBI Taxonomy" id="591449"/>
    <lineage>
        <taxon>Eukaryota</taxon>
        <taxon>Metazoa</taxon>
        <taxon>Ecdysozoa</taxon>
        <taxon>Nematoda</taxon>
        <taxon>Chromadorea</taxon>
        <taxon>Rhabditida</taxon>
        <taxon>Tylenchina</taxon>
        <taxon>Panagrolaimomorpha</taxon>
        <taxon>Panagrolaimoidea</taxon>
        <taxon>Panagrolaimidae</taxon>
        <taxon>Panagrolaimus</taxon>
    </lineage>
</organism>